<evidence type="ECO:0000313" key="2">
    <source>
        <dbReference type="Proteomes" id="UP000315783"/>
    </source>
</evidence>
<accession>A0A545UMK4</accession>
<gene>
    <name evidence="1" type="ORF">IF1G_10643</name>
</gene>
<keyword evidence="2" id="KW-1185">Reference proteome</keyword>
<name>A0A545UMK4_9HYPO</name>
<dbReference type="AlphaFoldDB" id="A0A545UMK4"/>
<protein>
    <recommendedName>
        <fullName evidence="3">DNA mismatch repair protein HSM3 N-terminal domain-containing protein</fullName>
    </recommendedName>
</protein>
<reference evidence="1 2" key="1">
    <citation type="journal article" date="2019" name="Appl. Microbiol. Biotechnol.">
        <title>Genome sequence of Isaria javanica and comparative genome analysis insights into family S53 peptidase evolution in fungal entomopathogens.</title>
        <authorList>
            <person name="Lin R."/>
            <person name="Zhang X."/>
            <person name="Xin B."/>
            <person name="Zou M."/>
            <person name="Gao Y."/>
            <person name="Qin F."/>
            <person name="Hu Q."/>
            <person name="Xie B."/>
            <person name="Cheng X."/>
        </authorList>
    </citation>
    <scope>NUCLEOTIDE SEQUENCE [LARGE SCALE GENOMIC DNA]</scope>
    <source>
        <strain evidence="1 2">IJ1G</strain>
    </source>
</reference>
<dbReference type="Proteomes" id="UP000315783">
    <property type="component" value="Unassembled WGS sequence"/>
</dbReference>
<evidence type="ECO:0000313" key="1">
    <source>
        <dbReference type="EMBL" id="TQV90691.1"/>
    </source>
</evidence>
<dbReference type="EMBL" id="SPUK01000024">
    <property type="protein sequence ID" value="TQV90691.1"/>
    <property type="molecule type" value="Genomic_DNA"/>
</dbReference>
<evidence type="ECO:0008006" key="3">
    <source>
        <dbReference type="Google" id="ProtNLM"/>
    </source>
</evidence>
<organism evidence="1 2">
    <name type="scientific">Cordyceps javanica</name>
    <dbReference type="NCBI Taxonomy" id="43265"/>
    <lineage>
        <taxon>Eukaryota</taxon>
        <taxon>Fungi</taxon>
        <taxon>Dikarya</taxon>
        <taxon>Ascomycota</taxon>
        <taxon>Pezizomycotina</taxon>
        <taxon>Sordariomycetes</taxon>
        <taxon>Hypocreomycetidae</taxon>
        <taxon>Hypocreales</taxon>
        <taxon>Cordycipitaceae</taxon>
        <taxon>Cordyceps</taxon>
    </lineage>
</organism>
<proteinExistence type="predicted"/>
<dbReference type="STRING" id="43265.A0A545UMK4"/>
<sequence length="385" mass="41212">MDAVPISRLDELHAHLEELGREPDTPIDARLLDEIELQLTESNIPPLLPTVLVPLTRILRTTTAPDPEPLLSLTTRLLAPLALGRVLALADAPSVAAALRSPLPGANRLALAIRCKAARAPADAALLSTLPELVAALVARWLDAPDVGVGERAGLVLGDVLETDCDVVVAALPDDRAGDPHPPAGTNGADGTELVVRQHRHRRRRVPGHGRVWNLIFGSEQIFATIPHLCGSPASPPSSSSSFFSESGGAVPTARQVSLAQGRLLRLLPRLATLNMSAVSRTAFPHLVPLPQTVARAAGHGLLQWAALAMVDKSDVLMHLSLIDFFETHVSIMRITDGAADLTRSLVRAATANDEQLKASLRELPDRTVEEEAEPLRVYIQQLLN</sequence>
<comment type="caution">
    <text evidence="1">The sequence shown here is derived from an EMBL/GenBank/DDBJ whole genome shotgun (WGS) entry which is preliminary data.</text>
</comment>